<accession>S2L6A7</accession>
<dbReference type="InterPro" id="IPR036465">
    <property type="entry name" value="vWFA_dom_sf"/>
</dbReference>
<dbReference type="CDD" id="cd00198">
    <property type="entry name" value="vWFA"/>
    <property type="match status" value="1"/>
</dbReference>
<dbReference type="AlphaFoldDB" id="S2L6A7"/>
<comment type="caution">
    <text evidence="2">The sequence shown here is derived from an EMBL/GenBank/DDBJ whole genome shotgun (WGS) entry which is preliminary data.</text>
</comment>
<dbReference type="Gene3D" id="2.60.120.260">
    <property type="entry name" value="Galactose-binding domain-like"/>
    <property type="match status" value="2"/>
</dbReference>
<proteinExistence type="predicted"/>
<dbReference type="STRING" id="1121939.L861_17300"/>
<feature type="domain" description="VWFA" evidence="1">
    <location>
        <begin position="718"/>
        <end position="902"/>
    </location>
</feature>
<gene>
    <name evidence="2" type="ORF">L861_17300</name>
</gene>
<evidence type="ECO:0000313" key="3">
    <source>
        <dbReference type="Proteomes" id="UP000014463"/>
    </source>
</evidence>
<dbReference type="SMART" id="SM00327">
    <property type="entry name" value="VWA"/>
    <property type="match status" value="2"/>
</dbReference>
<dbReference type="PROSITE" id="PS50234">
    <property type="entry name" value="VWFA"/>
    <property type="match status" value="2"/>
</dbReference>
<dbReference type="Pfam" id="PF13519">
    <property type="entry name" value="VWA_2"/>
    <property type="match status" value="1"/>
</dbReference>
<reference evidence="2 3" key="1">
    <citation type="journal article" date="2013" name="Genome Announc.">
        <title>Draft genome sequence of the moderately halophilic gammaproteobacterium Halomonas anticariensis FP35.</title>
        <authorList>
            <person name="Tahrioui A."/>
            <person name="Quesada E."/>
            <person name="Llamas I."/>
        </authorList>
    </citation>
    <scope>NUCLEOTIDE SEQUENCE [LARGE SCALE GENOMIC DNA]</scope>
    <source>
        <strain evidence="3">DSM 16096 / CECT 5854 / LMG 22089 / FP35</strain>
    </source>
</reference>
<dbReference type="EMBL" id="ASTJ01000012">
    <property type="protein sequence ID" value="EPC03299.1"/>
    <property type="molecule type" value="Genomic_DNA"/>
</dbReference>
<feature type="domain" description="VWFA" evidence="1">
    <location>
        <begin position="504"/>
        <end position="682"/>
    </location>
</feature>
<dbReference type="InterPro" id="IPR002035">
    <property type="entry name" value="VWF_A"/>
</dbReference>
<name>S2L6A7_LITA3</name>
<dbReference type="SUPFAM" id="SSF53300">
    <property type="entry name" value="vWA-like"/>
    <property type="match status" value="2"/>
</dbReference>
<keyword evidence="3" id="KW-1185">Reference proteome</keyword>
<evidence type="ECO:0000259" key="1">
    <source>
        <dbReference type="PROSITE" id="PS50234"/>
    </source>
</evidence>
<dbReference type="Pfam" id="PF13768">
    <property type="entry name" value="VWA_3"/>
    <property type="match status" value="1"/>
</dbReference>
<protein>
    <recommendedName>
        <fullName evidence="1">VWFA domain-containing protein</fullName>
    </recommendedName>
</protein>
<dbReference type="PATRIC" id="fig|1121939.11.peg.929"/>
<organism evidence="2 3">
    <name type="scientific">Litchfieldella anticariensis (strain DSM 16096 / CECT 5854 / CIP 108499 / LMG 22089 / FP35)</name>
    <name type="common">Halomonas anticariensis</name>
    <dbReference type="NCBI Taxonomy" id="1121939"/>
    <lineage>
        <taxon>Bacteria</taxon>
        <taxon>Pseudomonadati</taxon>
        <taxon>Pseudomonadota</taxon>
        <taxon>Gammaproteobacteria</taxon>
        <taxon>Oceanospirillales</taxon>
        <taxon>Halomonadaceae</taxon>
        <taxon>Litchfieldella</taxon>
    </lineage>
</organism>
<dbReference type="Gene3D" id="3.40.50.410">
    <property type="entry name" value="von Willebrand factor, type A domain"/>
    <property type="match status" value="2"/>
</dbReference>
<evidence type="ECO:0000313" key="2">
    <source>
        <dbReference type="EMBL" id="EPC03299.1"/>
    </source>
</evidence>
<sequence>MMACAPSAALAQASADLELPSGEIVARLVGDDAETGRLDVALEALGAKVVHVSSERYSYSGKWSAEGLIDGFARIRNALGSLVSDGWQNEPDDWPPEVVIGFHDERAPVVDTLILEPAAERHLPIDFAGSASPSEVPRFVEVLAGESPEPEAFERVATVRLSNRTVPQRIEIAPRAIRYLKLRVLENYGAPTMGLAEVKVFEAPSAASILDDVERNLARPALGGELVAFTSQDRDNLAIELVDGRADRESGWASAESTVGDAARLPQDLVFGFRGHRVAMVERVEIDPTSGSRYAVGNFDENWPRLVSIGVSQESPSGPFEALGRFELTQQSQAQSIPVGRPARYLRVRVLENHGGARTTIGEIAIIEAISDAGSVLVGEIADGWNAGIATSDDTFSLPDGRGEREPNDEMPESLLLGSQVAGAIEPLDDIDRFALALPGDEARMLRLDAHSGGLWRLAFDLDNAAGATVKRFRPSARSGNRIDLTWQLNPGDYRLSLWEPERITALVWDTSDSMEGRAEALERAVRGYVESLGKHESLLLFPFSDDVESLLDQPSREQPDILEALEGHFRPFGGTHWFDALAEALEALAGHAGQKTIIALTDGQDTGSETPLPELRQRLQASDARLIAIGLGPDLDELGMATGATGHGVLRSLAQLGSGRYVVQPSSADLPALYAAIAEELSGIQHYALAATAVEATGRLAVRQIGEPIPSIVAAPGFTLVLDGSGSMRRQIDGQPMIEIAREVMTELVGDLPDAVEVGLWTFGHRVREGQTGDCTDIEQLVPLGPLNRERLLASLSGVAALGTTPISETLERIGAALPRDGNPQLIVLVTDGEEECRSDLLEVVEALDDDGLQLSLNIVGFALDRPEVLAQLAEAAEAGQGRFVNAAQASDLAAAIEGALAVPFSVHDVAGDVVGAGLIGDSAIDLPVGRYTVRVETRDSPLVVQDIEVVADTTTEIRLDKQAEDIGVAIMERP</sequence>
<dbReference type="eggNOG" id="COG2304">
    <property type="taxonomic scope" value="Bacteria"/>
</dbReference>
<dbReference type="Proteomes" id="UP000014463">
    <property type="component" value="Unassembled WGS sequence"/>
</dbReference>